<evidence type="ECO:0000313" key="2">
    <source>
        <dbReference type="Proteomes" id="UP000199400"/>
    </source>
</evidence>
<name>A0A1I2GFS3_9BACT</name>
<accession>A0A1I2GFS3</accession>
<evidence type="ECO:0000313" key="1">
    <source>
        <dbReference type="EMBL" id="SFF16352.1"/>
    </source>
</evidence>
<protein>
    <submittedName>
        <fullName evidence="1">Uncharacterized protein</fullName>
    </submittedName>
</protein>
<dbReference type="AlphaFoldDB" id="A0A1I2GFS3"/>
<organism evidence="1 2">
    <name type="scientific">Nannocystis exedens</name>
    <dbReference type="NCBI Taxonomy" id="54"/>
    <lineage>
        <taxon>Bacteria</taxon>
        <taxon>Pseudomonadati</taxon>
        <taxon>Myxococcota</taxon>
        <taxon>Polyangia</taxon>
        <taxon>Nannocystales</taxon>
        <taxon>Nannocystaceae</taxon>
        <taxon>Nannocystis</taxon>
    </lineage>
</organism>
<dbReference type="EMBL" id="FOMX01000032">
    <property type="protein sequence ID" value="SFF16352.1"/>
    <property type="molecule type" value="Genomic_DNA"/>
</dbReference>
<keyword evidence="2" id="KW-1185">Reference proteome</keyword>
<proteinExistence type="predicted"/>
<dbReference type="Proteomes" id="UP000199400">
    <property type="component" value="Unassembled WGS sequence"/>
</dbReference>
<sequence length="48" mass="5404">MIVRVVLFAWLPLLVLSAAEGVLVGGTTLPFFDDEVRDFVQRALRLFL</sequence>
<gene>
    <name evidence="1" type="ORF">SAMN02745121_07273</name>
</gene>
<reference evidence="2" key="1">
    <citation type="submission" date="2016-10" db="EMBL/GenBank/DDBJ databases">
        <authorList>
            <person name="Varghese N."/>
            <person name="Submissions S."/>
        </authorList>
    </citation>
    <scope>NUCLEOTIDE SEQUENCE [LARGE SCALE GENOMIC DNA]</scope>
    <source>
        <strain evidence="2">ATCC 25963</strain>
    </source>
</reference>